<proteinExistence type="predicted"/>
<comment type="caution">
    <text evidence="1">The sequence shown here is derived from an EMBL/GenBank/DDBJ whole genome shotgun (WGS) entry which is preliminary data.</text>
</comment>
<evidence type="ECO:0000313" key="2">
    <source>
        <dbReference type="Proteomes" id="UP001431429"/>
    </source>
</evidence>
<dbReference type="SUPFAM" id="SSF56112">
    <property type="entry name" value="Protein kinase-like (PK-like)"/>
    <property type="match status" value="1"/>
</dbReference>
<evidence type="ECO:0000313" key="1">
    <source>
        <dbReference type="EMBL" id="MCM2391826.1"/>
    </source>
</evidence>
<accession>A0ABT0UXD0</accession>
<gene>
    <name evidence="1" type="ORF">NBG84_26655</name>
</gene>
<reference evidence="1" key="1">
    <citation type="submission" date="2022-06" db="EMBL/GenBank/DDBJ databases">
        <title>Genome public.</title>
        <authorList>
            <person name="Sun Q."/>
        </authorList>
    </citation>
    <scope>NUCLEOTIDE SEQUENCE</scope>
    <source>
        <strain evidence="1">CWNU-1</strain>
    </source>
</reference>
<keyword evidence="2" id="KW-1185">Reference proteome</keyword>
<dbReference type="RefSeq" id="WP_250922153.1">
    <property type="nucleotide sequence ID" value="NZ_JAMQAW010000033.1"/>
</dbReference>
<sequence length="268" mass="29411">MATNRIAFEELPSAVLAEVEALTGPLLKAEPAEEGFNSEIAARVFTETGSVYVKGLRAGHPRAWTQRREAEVNPFLQGVAPDLRWRIEGEEWDLLGFEALEGHHADYSPGSPDLSKVANLLVRLGEVACPDIELRHAEQRLERYAAKPGDLAHFAGDSLLHTDLNNANVLVEETAFLVDWAWATRGAKWLDPGYWVIWLMAAGGHTAESAEHWAGEVPSWRSAPSEGVDAFAMANANLWEEIGGGDPDPWTARMVTASARWAAHRTKA</sequence>
<name>A0ABT0UXD0_9ACTN</name>
<dbReference type="InterPro" id="IPR011009">
    <property type="entry name" value="Kinase-like_dom_sf"/>
</dbReference>
<protein>
    <submittedName>
        <fullName evidence="1">Aminoglycoside phosphotransferase</fullName>
    </submittedName>
</protein>
<organism evidence="1 2">
    <name type="scientific">Streptomyces albipurpureus</name>
    <dbReference type="NCBI Taxonomy" id="2897419"/>
    <lineage>
        <taxon>Bacteria</taxon>
        <taxon>Bacillati</taxon>
        <taxon>Actinomycetota</taxon>
        <taxon>Actinomycetes</taxon>
        <taxon>Kitasatosporales</taxon>
        <taxon>Streptomycetaceae</taxon>
        <taxon>Streptomyces</taxon>
    </lineage>
</organism>
<dbReference type="EMBL" id="JAMQAW010000033">
    <property type="protein sequence ID" value="MCM2391826.1"/>
    <property type="molecule type" value="Genomic_DNA"/>
</dbReference>
<dbReference type="Proteomes" id="UP001431429">
    <property type="component" value="Unassembled WGS sequence"/>
</dbReference>